<evidence type="ECO:0000256" key="2">
    <source>
        <dbReference type="ARBA" id="ARBA00008663"/>
    </source>
</evidence>
<keyword evidence="4 13" id="KW-0808">Transferase</keyword>
<keyword evidence="5" id="KW-0479">Metal-binding</keyword>
<dbReference type="Pfam" id="PF02887">
    <property type="entry name" value="PK_C"/>
    <property type="match status" value="1"/>
</dbReference>
<evidence type="ECO:0000259" key="15">
    <source>
        <dbReference type="Pfam" id="PF02887"/>
    </source>
</evidence>
<feature type="domain" description="Pyruvate kinase barrel" evidence="14">
    <location>
        <begin position="12"/>
        <end position="329"/>
    </location>
</feature>
<feature type="domain" description="Pyruvate kinase C-terminal" evidence="15">
    <location>
        <begin position="361"/>
        <end position="473"/>
    </location>
</feature>
<dbReference type="InterPro" id="IPR015795">
    <property type="entry name" value="Pyrv_Knase_C"/>
</dbReference>
<dbReference type="PRINTS" id="PR01050">
    <property type="entry name" value="PYRUVTKNASE"/>
</dbReference>
<dbReference type="Pfam" id="PF00224">
    <property type="entry name" value="PK"/>
    <property type="match status" value="1"/>
</dbReference>
<evidence type="ECO:0000256" key="11">
    <source>
        <dbReference type="ARBA" id="ARBA00023317"/>
    </source>
</evidence>
<dbReference type="Gene3D" id="3.20.20.60">
    <property type="entry name" value="Phosphoenolpyruvate-binding domains"/>
    <property type="match status" value="1"/>
</dbReference>
<evidence type="ECO:0000256" key="13">
    <source>
        <dbReference type="RuleBase" id="RU000504"/>
    </source>
</evidence>
<dbReference type="InParanoid" id="A0A3M0CDC4"/>
<dbReference type="GO" id="GO:0005524">
    <property type="term" value="F:ATP binding"/>
    <property type="evidence" value="ECO:0007669"/>
    <property type="project" value="UniProtKB-KW"/>
</dbReference>
<dbReference type="FunFam" id="2.40.33.10:FF:000001">
    <property type="entry name" value="Pyruvate kinase"/>
    <property type="match status" value="1"/>
</dbReference>
<comment type="pathway">
    <text evidence="1 13">Carbohydrate degradation; glycolysis; pyruvate from D-glyceraldehyde 3-phosphate: step 5/5.</text>
</comment>
<dbReference type="NCBIfam" id="TIGR01064">
    <property type="entry name" value="pyruv_kin"/>
    <property type="match status" value="1"/>
</dbReference>
<dbReference type="InterPro" id="IPR015793">
    <property type="entry name" value="Pyrv_Knase_brl"/>
</dbReference>
<dbReference type="InterPro" id="IPR011037">
    <property type="entry name" value="Pyrv_Knase-like_insert_dom_sf"/>
</dbReference>
<reference evidence="16 17" key="1">
    <citation type="submission" date="2018-10" db="EMBL/GenBank/DDBJ databases">
        <title>Genomic Encyclopedia of Archaeal and Bacterial Type Strains, Phase II (KMG-II): from individual species to whole genera.</title>
        <authorList>
            <person name="Goeker M."/>
        </authorList>
    </citation>
    <scope>NUCLEOTIDE SEQUENCE [LARGE SCALE GENOMIC DNA]</scope>
    <source>
        <strain evidence="16 17">DSM 25217</strain>
    </source>
</reference>
<proteinExistence type="inferred from homology"/>
<dbReference type="NCBIfam" id="NF004886">
    <property type="entry name" value="PRK06247.1"/>
    <property type="match status" value="1"/>
</dbReference>
<evidence type="ECO:0000256" key="10">
    <source>
        <dbReference type="ARBA" id="ARBA00023152"/>
    </source>
</evidence>
<dbReference type="NCBIfam" id="NF004491">
    <property type="entry name" value="PRK05826.1"/>
    <property type="match status" value="1"/>
</dbReference>
<dbReference type="InterPro" id="IPR001697">
    <property type="entry name" value="Pyr_Knase"/>
</dbReference>
<dbReference type="EMBL" id="REFR01000011">
    <property type="protein sequence ID" value="RMB07824.1"/>
    <property type="molecule type" value="Genomic_DNA"/>
</dbReference>
<dbReference type="GO" id="GO:0030955">
    <property type="term" value="F:potassium ion binding"/>
    <property type="evidence" value="ECO:0007669"/>
    <property type="project" value="UniProtKB-UniRule"/>
</dbReference>
<dbReference type="InterPro" id="IPR040442">
    <property type="entry name" value="Pyrv_kinase-like_dom_sf"/>
</dbReference>
<evidence type="ECO:0000256" key="7">
    <source>
        <dbReference type="ARBA" id="ARBA00022777"/>
    </source>
</evidence>
<keyword evidence="8" id="KW-0067">ATP-binding</keyword>
<evidence type="ECO:0000313" key="17">
    <source>
        <dbReference type="Proteomes" id="UP000271227"/>
    </source>
</evidence>
<sequence>MAAQATGRRRQRKTRIVATLGPATSSERMIRDLFHAGVDVFRLNMSHGGHSDKESMIAAIRKVEAEEMRPIAILVDLQGPKLRVGTFAGGRASLRQGTAFRLDLSEAPGDDTRVGLPHREIFDALTPGTHILLDDGKIRLAVETVSADAAGCRVEVGGILSDRKGVNVPNAVLPLAALTEKDKRDLAFALKAGADWIALSFVQRPDDVAEARKLVAGKAAVMAKIEKPAAVGELDAILELADGVMVARGDLGVEEPLENVPVIQKHIIGAARAAGKPVVVATQMLESMIQAPSPTRAEVSDVATAVMDGADAVMLSAESAVGEFPVEAVRVMDRVAERVEREPGYLGAGQTRINPNATAEDAITAAARQVAATVGAQAIVTFTTSGTTALRAARERPAAPILTLTPRLKVARRLSIVWGLHTVKTRDVVSFEDMVGKAKRMALRHAMARGGDRIVVTAGVPFGTPGATNVLHIAWVQGNELEAVGS</sequence>
<accession>A0A3M0CDC4</accession>
<dbReference type="GO" id="GO:0004743">
    <property type="term" value="F:pyruvate kinase activity"/>
    <property type="evidence" value="ECO:0007669"/>
    <property type="project" value="UniProtKB-UniRule"/>
</dbReference>
<dbReference type="Proteomes" id="UP000271227">
    <property type="component" value="Unassembled WGS sequence"/>
</dbReference>
<evidence type="ECO:0000256" key="8">
    <source>
        <dbReference type="ARBA" id="ARBA00022840"/>
    </source>
</evidence>
<evidence type="ECO:0000259" key="14">
    <source>
        <dbReference type="Pfam" id="PF00224"/>
    </source>
</evidence>
<dbReference type="GO" id="GO:0000287">
    <property type="term" value="F:magnesium ion binding"/>
    <property type="evidence" value="ECO:0007669"/>
    <property type="project" value="UniProtKB-UniRule"/>
</dbReference>
<dbReference type="SUPFAM" id="SSF52935">
    <property type="entry name" value="PK C-terminal domain-like"/>
    <property type="match status" value="1"/>
</dbReference>
<dbReference type="NCBIfam" id="NF004978">
    <property type="entry name" value="PRK06354.1"/>
    <property type="match status" value="1"/>
</dbReference>
<keyword evidence="11 16" id="KW-0670">Pyruvate</keyword>
<evidence type="ECO:0000313" key="16">
    <source>
        <dbReference type="EMBL" id="RMB07824.1"/>
    </source>
</evidence>
<comment type="caution">
    <text evidence="16">The sequence shown here is derived from an EMBL/GenBank/DDBJ whole genome shotgun (WGS) entry which is preliminary data.</text>
</comment>
<dbReference type="EC" id="2.7.1.40" evidence="3 12"/>
<dbReference type="SUPFAM" id="SSF51621">
    <property type="entry name" value="Phosphoenolpyruvate/pyruvate domain"/>
    <property type="match status" value="1"/>
</dbReference>
<comment type="catalytic activity">
    <reaction evidence="13">
        <text>pyruvate + ATP = phosphoenolpyruvate + ADP + H(+)</text>
        <dbReference type="Rhea" id="RHEA:18157"/>
        <dbReference type="ChEBI" id="CHEBI:15361"/>
        <dbReference type="ChEBI" id="CHEBI:15378"/>
        <dbReference type="ChEBI" id="CHEBI:30616"/>
        <dbReference type="ChEBI" id="CHEBI:58702"/>
        <dbReference type="ChEBI" id="CHEBI:456216"/>
        <dbReference type="EC" id="2.7.1.40"/>
    </reaction>
</comment>
<dbReference type="PANTHER" id="PTHR11817">
    <property type="entry name" value="PYRUVATE KINASE"/>
    <property type="match status" value="1"/>
</dbReference>
<evidence type="ECO:0000256" key="9">
    <source>
        <dbReference type="ARBA" id="ARBA00022842"/>
    </source>
</evidence>
<dbReference type="Gene3D" id="3.40.1380.20">
    <property type="entry name" value="Pyruvate kinase, C-terminal domain"/>
    <property type="match status" value="1"/>
</dbReference>
<dbReference type="GO" id="GO:0016301">
    <property type="term" value="F:kinase activity"/>
    <property type="evidence" value="ECO:0007669"/>
    <property type="project" value="UniProtKB-KW"/>
</dbReference>
<organism evidence="16 17">
    <name type="scientific">Eilatimonas milleporae</name>
    <dbReference type="NCBI Taxonomy" id="911205"/>
    <lineage>
        <taxon>Bacteria</taxon>
        <taxon>Pseudomonadati</taxon>
        <taxon>Pseudomonadota</taxon>
        <taxon>Alphaproteobacteria</taxon>
        <taxon>Kordiimonadales</taxon>
        <taxon>Kordiimonadaceae</taxon>
        <taxon>Eilatimonas</taxon>
    </lineage>
</organism>
<dbReference type="OrthoDB" id="9812123at2"/>
<keyword evidence="17" id="KW-1185">Reference proteome</keyword>
<keyword evidence="9 13" id="KW-0460">Magnesium</keyword>
<dbReference type="RefSeq" id="WP_121938608.1">
    <property type="nucleotide sequence ID" value="NZ_REFR01000011.1"/>
</dbReference>
<evidence type="ECO:0000256" key="6">
    <source>
        <dbReference type="ARBA" id="ARBA00022741"/>
    </source>
</evidence>
<dbReference type="FunCoup" id="A0A3M0CDC4">
    <property type="interactions" value="467"/>
</dbReference>
<evidence type="ECO:0000256" key="12">
    <source>
        <dbReference type="NCBIfam" id="TIGR01064"/>
    </source>
</evidence>
<dbReference type="UniPathway" id="UPA00109">
    <property type="reaction ID" value="UER00188"/>
</dbReference>
<evidence type="ECO:0000256" key="1">
    <source>
        <dbReference type="ARBA" id="ARBA00004997"/>
    </source>
</evidence>
<keyword evidence="7 13" id="KW-0418">Kinase</keyword>
<dbReference type="InterPro" id="IPR015813">
    <property type="entry name" value="Pyrv/PenolPyrv_kinase-like_dom"/>
</dbReference>
<evidence type="ECO:0000256" key="3">
    <source>
        <dbReference type="ARBA" id="ARBA00012142"/>
    </source>
</evidence>
<dbReference type="InterPro" id="IPR036918">
    <property type="entry name" value="Pyrv_Knase_C_sf"/>
</dbReference>
<dbReference type="SUPFAM" id="SSF50800">
    <property type="entry name" value="PK beta-barrel domain-like"/>
    <property type="match status" value="1"/>
</dbReference>
<evidence type="ECO:0000256" key="4">
    <source>
        <dbReference type="ARBA" id="ARBA00022679"/>
    </source>
</evidence>
<keyword evidence="10 13" id="KW-0324">Glycolysis</keyword>
<name>A0A3M0CDC4_9PROT</name>
<protein>
    <recommendedName>
        <fullName evidence="3 12">Pyruvate kinase</fullName>
        <ecNumber evidence="3 12">2.7.1.40</ecNumber>
    </recommendedName>
</protein>
<comment type="similarity">
    <text evidence="2 13">Belongs to the pyruvate kinase family.</text>
</comment>
<dbReference type="Gene3D" id="2.40.33.10">
    <property type="entry name" value="PK beta-barrel domain-like"/>
    <property type="match status" value="1"/>
</dbReference>
<dbReference type="InterPro" id="IPR015806">
    <property type="entry name" value="Pyrv_Knase_insert_dom_sf"/>
</dbReference>
<dbReference type="AlphaFoldDB" id="A0A3M0CDC4"/>
<evidence type="ECO:0000256" key="5">
    <source>
        <dbReference type="ARBA" id="ARBA00022723"/>
    </source>
</evidence>
<gene>
    <name evidence="16" type="ORF">BXY39_1915</name>
</gene>
<keyword evidence="6" id="KW-0547">Nucleotide-binding</keyword>